<dbReference type="EMBL" id="VLKL01000012">
    <property type="protein sequence ID" value="TWI01927.1"/>
    <property type="molecule type" value="Genomic_DNA"/>
</dbReference>
<reference evidence="7 8" key="1">
    <citation type="journal article" date="2015" name="Stand. Genomic Sci.">
        <title>Genomic Encyclopedia of Bacterial and Archaeal Type Strains, Phase III: the genomes of soil and plant-associated and newly described type strains.</title>
        <authorList>
            <person name="Whitman W.B."/>
            <person name="Woyke T."/>
            <person name="Klenk H.P."/>
            <person name="Zhou Y."/>
            <person name="Lilburn T.G."/>
            <person name="Beck B.J."/>
            <person name="De Vos P."/>
            <person name="Vandamme P."/>
            <person name="Eisen J.A."/>
            <person name="Garrity G."/>
            <person name="Hugenholtz P."/>
            <person name="Kyrpides N.C."/>
        </authorList>
    </citation>
    <scope>NUCLEOTIDE SEQUENCE [LARGE SCALE GENOMIC DNA]</scope>
    <source>
        <strain evidence="7 8">CGMCC 1.10947</strain>
    </source>
</reference>
<dbReference type="InterPro" id="IPR007016">
    <property type="entry name" value="O-antigen_ligase-rel_domated"/>
</dbReference>
<evidence type="ECO:0000256" key="5">
    <source>
        <dbReference type="SAM" id="Phobius"/>
    </source>
</evidence>
<dbReference type="PANTHER" id="PTHR37422:SF17">
    <property type="entry name" value="O-ANTIGEN LIGASE"/>
    <property type="match status" value="1"/>
</dbReference>
<feature type="transmembrane region" description="Helical" evidence="5">
    <location>
        <begin position="93"/>
        <end position="115"/>
    </location>
</feature>
<sequence>MQQSRHKQELFFGASGPFRGSFSLRLANAHEIGRAVFFLGGFVVLTGAFTLQIAGVDPSLPRQFSDGSMLSQIITATIYLVSIMLFARSSQPFVTVVRACPVFLLPAMAFASALWAPDAELTIRRSFALLGTILFALALGSSYTLKDTIRFVLRALILVILLSMIWATAFPEAGVHQASDALEPIHAGRWRGVFSHKNSLGAVAGFTLGMLALYGRLVTKSPFLRAAAIGAATICLTFAGSGTGFVTALNLILIGILMQLVIKTPLDLRLAVLLLFTAIVALIFSFADSAVALALEALGKSPDLTGRTLYWNYVLSFMGQHWLMGYGYFSGFLSIGATIASITSLDLGSTHNGYLDIIVSFGLVGLVVLIFYLCWLIFQGTRLLLASNAPSLEATFPICVVFHAIQLNVVESGFLAANSLWPLLMALAATMLVRVNNYAAGNAPQYGRHRRRNLGPVKVQAGRISR</sequence>
<feature type="transmembrane region" description="Helical" evidence="5">
    <location>
        <begin position="127"/>
        <end position="145"/>
    </location>
</feature>
<comment type="subcellular location">
    <subcellularLocation>
        <location evidence="1">Membrane</location>
        <topology evidence="1">Multi-pass membrane protein</topology>
    </subcellularLocation>
</comment>
<gene>
    <name evidence="7" type="ORF">IQ17_04286</name>
</gene>
<dbReference type="Proteomes" id="UP000317176">
    <property type="component" value="Unassembled WGS sequence"/>
</dbReference>
<keyword evidence="3 5" id="KW-1133">Transmembrane helix</keyword>
<organism evidence="7 8">
    <name type="scientific">Bradyrhizobium daqingense</name>
    <dbReference type="NCBI Taxonomy" id="993502"/>
    <lineage>
        <taxon>Bacteria</taxon>
        <taxon>Pseudomonadati</taxon>
        <taxon>Pseudomonadota</taxon>
        <taxon>Alphaproteobacteria</taxon>
        <taxon>Hyphomicrobiales</taxon>
        <taxon>Nitrobacteraceae</taxon>
        <taxon>Bradyrhizobium</taxon>
    </lineage>
</organism>
<dbReference type="PANTHER" id="PTHR37422">
    <property type="entry name" value="TEICHURONIC ACID BIOSYNTHESIS PROTEIN TUAE"/>
    <property type="match status" value="1"/>
</dbReference>
<feature type="transmembrane region" description="Helical" evidence="5">
    <location>
        <begin position="35"/>
        <end position="56"/>
    </location>
</feature>
<keyword evidence="7" id="KW-0436">Ligase</keyword>
<dbReference type="Pfam" id="PF04932">
    <property type="entry name" value="Wzy_C"/>
    <property type="match status" value="1"/>
</dbReference>
<evidence type="ECO:0000259" key="6">
    <source>
        <dbReference type="Pfam" id="PF04932"/>
    </source>
</evidence>
<dbReference type="OrthoDB" id="4391260at2"/>
<keyword evidence="8" id="KW-1185">Reference proteome</keyword>
<evidence type="ECO:0000313" key="8">
    <source>
        <dbReference type="Proteomes" id="UP000317176"/>
    </source>
</evidence>
<feature type="transmembrane region" description="Helical" evidence="5">
    <location>
        <begin position="420"/>
        <end position="440"/>
    </location>
</feature>
<dbReference type="InterPro" id="IPR051533">
    <property type="entry name" value="WaaL-like"/>
</dbReference>
<evidence type="ECO:0000256" key="2">
    <source>
        <dbReference type="ARBA" id="ARBA00022692"/>
    </source>
</evidence>
<name>A0A562L2P6_9BRAD</name>
<feature type="transmembrane region" description="Helical" evidence="5">
    <location>
        <begin position="151"/>
        <end position="170"/>
    </location>
</feature>
<dbReference type="GO" id="GO:0016020">
    <property type="term" value="C:membrane"/>
    <property type="evidence" value="ECO:0007669"/>
    <property type="project" value="UniProtKB-SubCell"/>
</dbReference>
<feature type="transmembrane region" description="Helical" evidence="5">
    <location>
        <begin position="229"/>
        <end position="258"/>
    </location>
</feature>
<feature type="transmembrane region" description="Helical" evidence="5">
    <location>
        <begin position="270"/>
        <end position="295"/>
    </location>
</feature>
<evidence type="ECO:0000256" key="1">
    <source>
        <dbReference type="ARBA" id="ARBA00004141"/>
    </source>
</evidence>
<proteinExistence type="predicted"/>
<dbReference type="RefSeq" id="WP_145637871.1">
    <property type="nucleotide sequence ID" value="NZ_CP088014.1"/>
</dbReference>
<feature type="transmembrane region" description="Helical" evidence="5">
    <location>
        <begin position="325"/>
        <end position="345"/>
    </location>
</feature>
<evidence type="ECO:0000313" key="7">
    <source>
        <dbReference type="EMBL" id="TWI01927.1"/>
    </source>
</evidence>
<comment type="caution">
    <text evidence="7">The sequence shown here is derived from an EMBL/GenBank/DDBJ whole genome shotgun (WGS) entry which is preliminary data.</text>
</comment>
<feature type="transmembrane region" description="Helical" evidence="5">
    <location>
        <begin position="68"/>
        <end position="87"/>
    </location>
</feature>
<dbReference type="AlphaFoldDB" id="A0A562L2P6"/>
<accession>A0A562L2P6</accession>
<protein>
    <submittedName>
        <fullName evidence="7">O-antigen ligase</fullName>
    </submittedName>
</protein>
<evidence type="ECO:0000256" key="4">
    <source>
        <dbReference type="ARBA" id="ARBA00023136"/>
    </source>
</evidence>
<feature type="transmembrane region" description="Helical" evidence="5">
    <location>
        <begin position="357"/>
        <end position="378"/>
    </location>
</feature>
<keyword evidence="2 5" id="KW-0812">Transmembrane</keyword>
<evidence type="ECO:0000256" key="3">
    <source>
        <dbReference type="ARBA" id="ARBA00022989"/>
    </source>
</evidence>
<feature type="transmembrane region" description="Helical" evidence="5">
    <location>
        <begin position="199"/>
        <end position="217"/>
    </location>
</feature>
<keyword evidence="4 5" id="KW-0472">Membrane</keyword>
<dbReference type="GO" id="GO:0016874">
    <property type="term" value="F:ligase activity"/>
    <property type="evidence" value="ECO:0007669"/>
    <property type="project" value="UniProtKB-KW"/>
</dbReference>
<feature type="domain" description="O-antigen ligase-related" evidence="6">
    <location>
        <begin position="230"/>
        <end position="370"/>
    </location>
</feature>